<dbReference type="RefSeq" id="WP_102379852.1">
    <property type="nucleotide sequence ID" value="NZ_AP025564.1"/>
</dbReference>
<feature type="domain" description="NusB/RsmB/TIM44" evidence="7">
    <location>
        <begin position="11"/>
        <end position="134"/>
    </location>
</feature>
<gene>
    <name evidence="6 8" type="primary">nusB</name>
    <name evidence="8" type="ORF">CE91St30_27100</name>
</gene>
<keyword evidence="9" id="KW-1185">Reference proteome</keyword>
<dbReference type="HAMAP" id="MF_00073">
    <property type="entry name" value="NusB"/>
    <property type="match status" value="1"/>
</dbReference>
<accession>A0ABN6ML09</accession>
<comment type="similarity">
    <text evidence="1 6">Belongs to the NusB family.</text>
</comment>
<proteinExistence type="inferred from homology"/>
<dbReference type="InterPro" id="IPR035926">
    <property type="entry name" value="NusB-like_sf"/>
</dbReference>
<name>A0ABN6ML09_9ACTN</name>
<keyword evidence="5 6" id="KW-0804">Transcription</keyword>
<dbReference type="PANTHER" id="PTHR11078">
    <property type="entry name" value="N UTILIZATION SUBSTANCE PROTEIN B-RELATED"/>
    <property type="match status" value="1"/>
</dbReference>
<evidence type="ECO:0000256" key="5">
    <source>
        <dbReference type="ARBA" id="ARBA00023163"/>
    </source>
</evidence>
<comment type="function">
    <text evidence="6">Involved in transcription antitermination. Required for transcription of ribosomal RNA (rRNA) genes. Binds specifically to the boxA antiterminator sequence of the ribosomal RNA (rrn) operons.</text>
</comment>
<dbReference type="NCBIfam" id="TIGR01951">
    <property type="entry name" value="nusB"/>
    <property type="match status" value="1"/>
</dbReference>
<evidence type="ECO:0000256" key="4">
    <source>
        <dbReference type="ARBA" id="ARBA00023015"/>
    </source>
</evidence>
<keyword evidence="3 6" id="KW-0694">RNA-binding</keyword>
<evidence type="ECO:0000256" key="6">
    <source>
        <dbReference type="HAMAP-Rule" id="MF_00073"/>
    </source>
</evidence>
<evidence type="ECO:0000313" key="9">
    <source>
        <dbReference type="Proteomes" id="UP001320544"/>
    </source>
</evidence>
<dbReference type="Pfam" id="PF01029">
    <property type="entry name" value="NusB"/>
    <property type="match status" value="1"/>
</dbReference>
<dbReference type="PANTHER" id="PTHR11078:SF3">
    <property type="entry name" value="ANTITERMINATION NUSB DOMAIN-CONTAINING PROTEIN"/>
    <property type="match status" value="1"/>
</dbReference>
<keyword evidence="4 6" id="KW-0805">Transcription regulation</keyword>
<evidence type="ECO:0000313" key="8">
    <source>
        <dbReference type="EMBL" id="BDE97377.1"/>
    </source>
</evidence>
<evidence type="ECO:0000256" key="3">
    <source>
        <dbReference type="ARBA" id="ARBA00022884"/>
    </source>
</evidence>
<dbReference type="SUPFAM" id="SSF48013">
    <property type="entry name" value="NusB-like"/>
    <property type="match status" value="1"/>
</dbReference>
<dbReference type="InterPro" id="IPR011605">
    <property type="entry name" value="NusB_fam"/>
</dbReference>
<organism evidence="8 9">
    <name type="scientific">Raoultibacter timonensis</name>
    <dbReference type="NCBI Taxonomy" id="1907662"/>
    <lineage>
        <taxon>Bacteria</taxon>
        <taxon>Bacillati</taxon>
        <taxon>Actinomycetota</taxon>
        <taxon>Coriobacteriia</taxon>
        <taxon>Eggerthellales</taxon>
        <taxon>Eggerthellaceae</taxon>
        <taxon>Raoultibacter</taxon>
    </lineage>
</organism>
<protein>
    <recommendedName>
        <fullName evidence="6">Transcription antitermination protein NusB</fullName>
    </recommendedName>
    <alternativeName>
        <fullName evidence="6">Antitermination factor NusB</fullName>
    </alternativeName>
</protein>
<dbReference type="CDD" id="cd00619">
    <property type="entry name" value="Terminator_NusB"/>
    <property type="match status" value="1"/>
</dbReference>
<dbReference type="Proteomes" id="UP001320544">
    <property type="component" value="Chromosome"/>
</dbReference>
<dbReference type="InterPro" id="IPR006027">
    <property type="entry name" value="NusB_RsmB_TIM44"/>
</dbReference>
<evidence type="ECO:0000259" key="7">
    <source>
        <dbReference type="Pfam" id="PF01029"/>
    </source>
</evidence>
<dbReference type="EMBL" id="AP025564">
    <property type="protein sequence ID" value="BDE97377.1"/>
    <property type="molecule type" value="Genomic_DNA"/>
</dbReference>
<keyword evidence="2 6" id="KW-0889">Transcription antitermination</keyword>
<evidence type="ECO:0000256" key="2">
    <source>
        <dbReference type="ARBA" id="ARBA00022814"/>
    </source>
</evidence>
<sequence>MSAKRHERTLARRAALQVLYQGEILDESAAAIVADDRYLADDGPLPAYACDLLRAVEEHKDDIDGHLKATSENWTLERMPVVDRSILRLATCEMMYVDDVPLSVSINEAVELAKDFGGEDDSPRFVNGVLGRIATSLEEECDGK</sequence>
<reference evidence="8 9" key="1">
    <citation type="submission" date="2022-01" db="EMBL/GenBank/DDBJ databases">
        <title>Novel bile acid biosynthetic pathways are enriched in the microbiome of centenarians.</title>
        <authorList>
            <person name="Sato Y."/>
            <person name="Atarashi K."/>
            <person name="Plichta R.D."/>
            <person name="Arai Y."/>
            <person name="Sasajima S."/>
            <person name="Kearney M.S."/>
            <person name="Suda W."/>
            <person name="Takeshita K."/>
            <person name="Sasaki T."/>
            <person name="Okamoto S."/>
            <person name="Skelly N.A."/>
            <person name="Okamura Y."/>
            <person name="Vlamakis H."/>
            <person name="Li Y."/>
            <person name="Tanoue T."/>
            <person name="Takei H."/>
            <person name="Nittono H."/>
            <person name="Narushima S."/>
            <person name="Irie J."/>
            <person name="Itoh H."/>
            <person name="Moriya K."/>
            <person name="Sugiura Y."/>
            <person name="Suematsu M."/>
            <person name="Moritoki N."/>
            <person name="Shibata S."/>
            <person name="Littman R.D."/>
            <person name="Fischbach A.M."/>
            <person name="Uwamino Y."/>
            <person name="Inoue T."/>
            <person name="Honda A."/>
            <person name="Hattori M."/>
            <person name="Murai T."/>
            <person name="Xavier J.R."/>
            <person name="Hirose N."/>
            <person name="Honda K."/>
        </authorList>
    </citation>
    <scope>NUCLEOTIDE SEQUENCE [LARGE SCALE GENOMIC DNA]</scope>
    <source>
        <strain evidence="8 9">CE91-St30</strain>
    </source>
</reference>
<evidence type="ECO:0000256" key="1">
    <source>
        <dbReference type="ARBA" id="ARBA00005952"/>
    </source>
</evidence>
<dbReference type="Gene3D" id="1.10.940.10">
    <property type="entry name" value="NusB-like"/>
    <property type="match status" value="1"/>
</dbReference>